<protein>
    <recommendedName>
        <fullName evidence="2">non-specific serine/threonine protein kinase</fullName>
        <ecNumber evidence="2">2.7.11.1</ecNumber>
    </recommendedName>
</protein>
<dbReference type="Gene3D" id="2.90.10.10">
    <property type="entry name" value="Bulb-type lectin domain"/>
    <property type="match status" value="2"/>
</dbReference>
<feature type="domain" description="Apple" evidence="21">
    <location>
        <begin position="1190"/>
        <end position="1276"/>
    </location>
</feature>
<keyword evidence="16" id="KW-1133">Transmembrane helix</keyword>
<dbReference type="GO" id="GO:0004674">
    <property type="term" value="F:protein serine/threonine kinase activity"/>
    <property type="evidence" value="ECO:0007669"/>
    <property type="project" value="UniProtKB-KW"/>
</dbReference>
<dbReference type="FunFam" id="2.90.10.30:FF:000003">
    <property type="entry name" value="Os04g0303100 protein"/>
    <property type="match status" value="2"/>
</dbReference>
<dbReference type="Pfam" id="PF01453">
    <property type="entry name" value="B_lectin"/>
    <property type="match status" value="2"/>
</dbReference>
<evidence type="ECO:0000256" key="4">
    <source>
        <dbReference type="ARBA" id="ARBA00022527"/>
    </source>
</evidence>
<evidence type="ECO:0000313" key="22">
    <source>
        <dbReference type="Proteomes" id="UP001515500"/>
    </source>
</evidence>
<evidence type="ECO:0000256" key="12">
    <source>
        <dbReference type="ARBA" id="ARBA00047899"/>
    </source>
</evidence>
<keyword evidence="4" id="KW-0723">Serine/threonine-protein kinase</keyword>
<dbReference type="InterPro" id="IPR003609">
    <property type="entry name" value="Pan_app"/>
</dbReference>
<evidence type="ECO:0000256" key="10">
    <source>
        <dbReference type="ARBA" id="ARBA00023157"/>
    </source>
</evidence>
<feature type="domain" description="Apple" evidence="21">
    <location>
        <begin position="357"/>
        <end position="428"/>
    </location>
</feature>
<dbReference type="PROSITE" id="PS50927">
    <property type="entry name" value="BULB_LECTIN"/>
    <property type="match status" value="2"/>
</dbReference>
<keyword evidence="16" id="KW-0812">Transmembrane</keyword>
<dbReference type="SUPFAM" id="SSF51110">
    <property type="entry name" value="alpha-D-mannose-specific plant lectins"/>
    <property type="match status" value="2"/>
</dbReference>
<feature type="domain" description="Bulb-type lectin" evidence="20">
    <location>
        <begin position="23"/>
        <end position="144"/>
    </location>
</feature>
<feature type="domain" description="EGF-like" evidence="19">
    <location>
        <begin position="280"/>
        <end position="319"/>
    </location>
</feature>
<reference evidence="23" key="1">
    <citation type="submission" date="2025-08" db="UniProtKB">
        <authorList>
            <consortium name="RefSeq"/>
        </authorList>
    </citation>
    <scope>IDENTIFICATION</scope>
</reference>
<dbReference type="PROSITE" id="PS50026">
    <property type="entry name" value="EGF_3"/>
    <property type="match status" value="1"/>
</dbReference>
<keyword evidence="10 14" id="KW-1015">Disulfide bond</keyword>
<dbReference type="InterPro" id="IPR011009">
    <property type="entry name" value="Kinase-like_dom_sf"/>
</dbReference>
<dbReference type="PROSITE" id="PS50011">
    <property type="entry name" value="PROTEIN_KINASE_DOM"/>
    <property type="match status" value="2"/>
</dbReference>
<dbReference type="SMART" id="SM00220">
    <property type="entry name" value="S_TKc"/>
    <property type="match status" value="2"/>
</dbReference>
<evidence type="ECO:0000259" key="21">
    <source>
        <dbReference type="PROSITE" id="PS50948"/>
    </source>
</evidence>
<keyword evidence="14" id="KW-0245">EGF-like domain</keyword>
<keyword evidence="9 15" id="KW-0067">ATP-binding</keyword>
<name>A0AB40BUN5_DIOCR</name>
<evidence type="ECO:0000256" key="8">
    <source>
        <dbReference type="ARBA" id="ARBA00022777"/>
    </source>
</evidence>
<dbReference type="InterPro" id="IPR000719">
    <property type="entry name" value="Prot_kinase_dom"/>
</dbReference>
<dbReference type="FunFam" id="3.30.200.20:FF:000195">
    <property type="entry name" value="G-type lectin S-receptor-like serine/threonine-protein kinase"/>
    <property type="match status" value="2"/>
</dbReference>
<dbReference type="InterPro" id="IPR001245">
    <property type="entry name" value="Ser-Thr/Tyr_kinase_cat_dom"/>
</dbReference>
<dbReference type="PROSITE" id="PS00107">
    <property type="entry name" value="PROTEIN_KINASE_ATP"/>
    <property type="match status" value="1"/>
</dbReference>
<dbReference type="RefSeq" id="XP_039130377.1">
    <property type="nucleotide sequence ID" value="XM_039274443.1"/>
</dbReference>
<sequence>MSPLLLQLFLFSLLFILHCTSAMDSLFQGQSLKDGQTLISSGQVFELGFFSSGNPFHRYVGIWYYNLSVQTVVWVANRDNPVTNTTGILIMATNGNLQVINGSGAIIWSTNIFTSSNSSTAKLNDYGNLILETTDDKTMLWQSFDHPSDTFLPGMKLSLNIKTGDNQLFTSWKSLTDPSKGNYSLGMDPSGSAQIFIWEGNLPRWRSGQWDGGTFIGTKMRALNIYGFSLTNDQQEGMMYFTFAPANSSLLKFALQYDGVENTSILVPQTKQWSSVWVQPVNECEIYGHCGINGMCSLVGDSSSPACSCLQGFQPKFPSEWNNGNWSAGCVRTTQLECEILLNSSSTSSNNNSESKGKTDGFVQIERLKLPDFSEWVNTDGCESYCMSNCSCKAYAYVTSIGCLVWSRDLIDIYQFSDGGQNLFIKVGGLDLDGSSKIWITIVVVSVIGVAILLLVISMWWRWRFNTKIKEWWKKDGRQENISSSLQLSTDARSGFSGVLEQQEEGQEGEDVQLPVYTVDFIASVTDNFDESNKLGEGGFGIVYKGVLPGGEIVAIKRLSRSSGQGLEQFKNEVILIAKLQHRNLVRLLGCCIQGEEKMLIYEFMPNKSLDAFLFDPRKKEMLGWSKRFEIIKGIARGLLYLHRDSRLRIVHRDLKASNILLDEEMNPKISDFGMARIFGGDQNEANTNRLVGTYGYMSPEYAMEGLFSVKSDVYSFGVLMLEIITGRRNNSFYHLEDSPNIIGYVWPLWNEDRVMELIDENMQKTCSAQQVSRCVHIGLLCVQDRVNDRPDMSAVVLMLESGGAILQTPKQPTFVSERGPIETGPFSVNDLTISIFSARSIMNNSRLLLLLAILFLFISSNITSSSDAVVSDTLRPNQTLRDGQSLVSANQSFELGFFSPQGSTNRYVGIWYHNISVQTVVWVGNRDRPVADASGVISFDSYGNLRIVDARGSSFVFTYGFSSTESTAAKLLDNGNLVLMDANNSSQILYESFDYPTDSFLPGMKLGLVRGQNRLLTSWRNSGDPATGDFLFGVNPNSSGHQQMYIWQKNTIYWDSGPWNGQIFSLRPEMFSLNSSEYMHVLSPEDDYLTYSTKNTSIIPRYAMNFSGRIQLQLWSEAAQEWLILWSQPRPQCDVYNLCGDNGVCDEESVPDGQCSCLRGFAPALESLADWNISVTKPGCLVRKSSLQCSRTGDKNGYLTMPNTIKDRFLWIDVNLPADPQYLNVSSAAECQSSCLSNCNCTAYAFTNMCQLWYGNLKDLKKVNGAAAGLYLRLAPSEFPDENRNWIWVAATATVLGLILCMTYMCYRWRRKDRERRKLYQEQILLASIRRNLDEAGERGPSFTSFSFSRVADATENFSSANKLGEGGFGPVYKGQLPGGLEIAVKRLSKSSGQGLEEFKNEIMLIAKLQHRNLVRLLGCCIQAGERILIYEYMPNKSLDYFLFEPTRGVVLDWTRRFNIIEGIAHGLLYLHKHSRLIIIHRDLKASNILLDDEWCPKISDFGLARIFSSNEMQANTIRVVGTFGYMSPEYASEGLYSIKSDVFSFGVLLLEIVSGKRNAGFHRYGNSFNLLGYAWELWIEGRWPELADPVIGNACQGYQVCKCIHVALLCVQECASDRPTMSEVINMLVNENSENVEAPAAPKHPAFFATRIRTEDDAPLTNNEITASTFSGR</sequence>
<evidence type="ECO:0000256" key="7">
    <source>
        <dbReference type="ARBA" id="ARBA00022741"/>
    </source>
</evidence>
<keyword evidence="22" id="KW-1185">Reference proteome</keyword>
<dbReference type="Pfam" id="PF07714">
    <property type="entry name" value="PK_Tyr_Ser-Thr"/>
    <property type="match status" value="2"/>
</dbReference>
<dbReference type="InterPro" id="IPR017441">
    <property type="entry name" value="Protein_kinase_ATP_BS"/>
</dbReference>
<dbReference type="CDD" id="cd14066">
    <property type="entry name" value="STKc_IRAK"/>
    <property type="match status" value="2"/>
</dbReference>
<dbReference type="InterPro" id="IPR000858">
    <property type="entry name" value="S_locus_glycoprot_dom"/>
</dbReference>
<dbReference type="CDD" id="cd00028">
    <property type="entry name" value="B_lectin"/>
    <property type="match status" value="2"/>
</dbReference>
<dbReference type="InterPro" id="IPR008271">
    <property type="entry name" value="Ser/Thr_kinase_AS"/>
</dbReference>
<comment type="caution">
    <text evidence="14">Lacks conserved residue(s) required for the propagation of feature annotation.</text>
</comment>
<keyword evidence="6 17" id="KW-0732">Signal</keyword>
<dbReference type="EC" id="2.7.11.1" evidence="2"/>
<evidence type="ECO:0000256" key="2">
    <source>
        <dbReference type="ARBA" id="ARBA00012513"/>
    </source>
</evidence>
<keyword evidence="5" id="KW-0808">Transferase</keyword>
<keyword evidence="11" id="KW-0325">Glycoprotein</keyword>
<comment type="catalytic activity">
    <reaction evidence="12">
        <text>L-threonyl-[protein] + ATP = O-phospho-L-threonyl-[protein] + ADP + H(+)</text>
        <dbReference type="Rhea" id="RHEA:46608"/>
        <dbReference type="Rhea" id="RHEA-COMP:11060"/>
        <dbReference type="Rhea" id="RHEA-COMP:11605"/>
        <dbReference type="ChEBI" id="CHEBI:15378"/>
        <dbReference type="ChEBI" id="CHEBI:30013"/>
        <dbReference type="ChEBI" id="CHEBI:30616"/>
        <dbReference type="ChEBI" id="CHEBI:61977"/>
        <dbReference type="ChEBI" id="CHEBI:456216"/>
        <dbReference type="EC" id="2.7.11.1"/>
    </reaction>
</comment>
<keyword evidence="8" id="KW-0418">Kinase</keyword>
<comment type="catalytic activity">
    <reaction evidence="13">
        <text>L-seryl-[protein] + ATP = O-phospho-L-seryl-[protein] + ADP + H(+)</text>
        <dbReference type="Rhea" id="RHEA:17989"/>
        <dbReference type="Rhea" id="RHEA-COMP:9863"/>
        <dbReference type="Rhea" id="RHEA-COMP:11604"/>
        <dbReference type="ChEBI" id="CHEBI:15378"/>
        <dbReference type="ChEBI" id="CHEBI:29999"/>
        <dbReference type="ChEBI" id="CHEBI:30616"/>
        <dbReference type="ChEBI" id="CHEBI:83421"/>
        <dbReference type="ChEBI" id="CHEBI:456216"/>
        <dbReference type="EC" id="2.7.11.1"/>
    </reaction>
</comment>
<feature type="transmembrane region" description="Helical" evidence="16">
    <location>
        <begin position="438"/>
        <end position="461"/>
    </location>
</feature>
<dbReference type="SUPFAM" id="SSF56112">
    <property type="entry name" value="Protein kinase-like (PK-like)"/>
    <property type="match status" value="2"/>
</dbReference>
<dbReference type="GO" id="GO:0005886">
    <property type="term" value="C:plasma membrane"/>
    <property type="evidence" value="ECO:0007669"/>
    <property type="project" value="UniProtKB-SubCell"/>
</dbReference>
<dbReference type="GO" id="GO:0048544">
    <property type="term" value="P:recognition of pollen"/>
    <property type="evidence" value="ECO:0007669"/>
    <property type="project" value="InterPro"/>
</dbReference>
<feature type="signal peptide" evidence="17">
    <location>
        <begin position="1"/>
        <end position="22"/>
    </location>
</feature>
<dbReference type="GeneID" id="120266784"/>
<proteinExistence type="predicted"/>
<keyword evidence="3" id="KW-1003">Cell membrane</keyword>
<dbReference type="GO" id="GO:0051707">
    <property type="term" value="P:response to other organism"/>
    <property type="evidence" value="ECO:0007669"/>
    <property type="project" value="UniProtKB-ARBA"/>
</dbReference>
<gene>
    <name evidence="23" type="primary">LOC120266784</name>
</gene>
<dbReference type="InterPro" id="IPR001480">
    <property type="entry name" value="Bulb-type_lectin_dom"/>
</dbReference>
<feature type="domain" description="Protein kinase" evidence="18">
    <location>
        <begin position="529"/>
        <end position="815"/>
    </location>
</feature>
<accession>A0AB40BUN5</accession>
<dbReference type="Proteomes" id="UP001515500">
    <property type="component" value="Chromosome 8"/>
</dbReference>
<evidence type="ECO:0000313" key="23">
    <source>
        <dbReference type="RefSeq" id="XP_039130377.1"/>
    </source>
</evidence>
<dbReference type="Pfam" id="PF00954">
    <property type="entry name" value="S_locus_glycop"/>
    <property type="match status" value="2"/>
</dbReference>
<evidence type="ECO:0000256" key="16">
    <source>
        <dbReference type="SAM" id="Phobius"/>
    </source>
</evidence>
<dbReference type="PANTHER" id="PTHR27002:SF181">
    <property type="entry name" value="RECEPTOR-LIKE SERINE_THREONINE-PROTEIN KINASE"/>
    <property type="match status" value="1"/>
</dbReference>
<dbReference type="Pfam" id="PF08276">
    <property type="entry name" value="PAN_2"/>
    <property type="match status" value="2"/>
</dbReference>
<evidence type="ECO:0000256" key="14">
    <source>
        <dbReference type="PROSITE-ProRule" id="PRU00076"/>
    </source>
</evidence>
<dbReference type="PROSITE" id="PS50948">
    <property type="entry name" value="PAN"/>
    <property type="match status" value="2"/>
</dbReference>
<dbReference type="Gene3D" id="1.10.510.10">
    <property type="entry name" value="Transferase(Phosphotransferase) domain 1"/>
    <property type="match status" value="2"/>
</dbReference>
<organism evidence="22 23">
    <name type="scientific">Dioscorea cayennensis subsp. rotundata</name>
    <name type="common">White Guinea yam</name>
    <name type="synonym">Dioscorea rotundata</name>
    <dbReference type="NCBI Taxonomy" id="55577"/>
    <lineage>
        <taxon>Eukaryota</taxon>
        <taxon>Viridiplantae</taxon>
        <taxon>Streptophyta</taxon>
        <taxon>Embryophyta</taxon>
        <taxon>Tracheophyta</taxon>
        <taxon>Spermatophyta</taxon>
        <taxon>Magnoliopsida</taxon>
        <taxon>Liliopsida</taxon>
        <taxon>Dioscoreales</taxon>
        <taxon>Dioscoreaceae</taxon>
        <taxon>Dioscorea</taxon>
    </lineage>
</organism>
<dbReference type="Gene3D" id="3.30.200.20">
    <property type="entry name" value="Phosphorylase Kinase, domain 1"/>
    <property type="match status" value="2"/>
</dbReference>
<evidence type="ECO:0000256" key="17">
    <source>
        <dbReference type="SAM" id="SignalP"/>
    </source>
</evidence>
<dbReference type="FunFam" id="2.90.10.10:FF:000005">
    <property type="entry name" value="G-type lectin S-receptor-like serine/threonine-protein kinase"/>
    <property type="match status" value="2"/>
</dbReference>
<dbReference type="InterPro" id="IPR000742">
    <property type="entry name" value="EGF"/>
</dbReference>
<evidence type="ECO:0000256" key="1">
    <source>
        <dbReference type="ARBA" id="ARBA00004251"/>
    </source>
</evidence>
<feature type="disulfide bond" evidence="14">
    <location>
        <begin position="290"/>
        <end position="307"/>
    </location>
</feature>
<evidence type="ECO:0000256" key="13">
    <source>
        <dbReference type="ARBA" id="ARBA00048679"/>
    </source>
</evidence>
<dbReference type="InterPro" id="IPR036426">
    <property type="entry name" value="Bulb-type_lectin_dom_sf"/>
</dbReference>
<feature type="transmembrane region" description="Helical" evidence="16">
    <location>
        <begin position="848"/>
        <end position="865"/>
    </location>
</feature>
<dbReference type="GO" id="GO:0005524">
    <property type="term" value="F:ATP binding"/>
    <property type="evidence" value="ECO:0007669"/>
    <property type="project" value="UniProtKB-UniRule"/>
</dbReference>
<feature type="domain" description="Protein kinase" evidence="18">
    <location>
        <begin position="1359"/>
        <end position="1649"/>
    </location>
</feature>
<dbReference type="SMART" id="SM00108">
    <property type="entry name" value="B_lectin"/>
    <property type="match status" value="2"/>
</dbReference>
<dbReference type="SMART" id="SM00473">
    <property type="entry name" value="PAN_AP"/>
    <property type="match status" value="2"/>
</dbReference>
<dbReference type="PANTHER" id="PTHR27002">
    <property type="entry name" value="RECEPTOR-LIKE SERINE/THREONINE-PROTEIN KINASE SD1-8"/>
    <property type="match status" value="1"/>
</dbReference>
<evidence type="ECO:0000259" key="18">
    <source>
        <dbReference type="PROSITE" id="PS50011"/>
    </source>
</evidence>
<evidence type="ECO:0000259" key="19">
    <source>
        <dbReference type="PROSITE" id="PS50026"/>
    </source>
</evidence>
<feature type="transmembrane region" description="Helical" evidence="16">
    <location>
        <begin position="1287"/>
        <end position="1308"/>
    </location>
</feature>
<evidence type="ECO:0000256" key="6">
    <source>
        <dbReference type="ARBA" id="ARBA00022729"/>
    </source>
</evidence>
<feature type="chain" id="PRO_5044190326" description="non-specific serine/threonine protein kinase" evidence="17">
    <location>
        <begin position="23"/>
        <end position="1675"/>
    </location>
</feature>
<evidence type="ECO:0000256" key="3">
    <source>
        <dbReference type="ARBA" id="ARBA00022475"/>
    </source>
</evidence>
<evidence type="ECO:0000256" key="5">
    <source>
        <dbReference type="ARBA" id="ARBA00022679"/>
    </source>
</evidence>
<dbReference type="FunFam" id="1.10.510.10:FF:000060">
    <property type="entry name" value="G-type lectin S-receptor-like serine/threonine-protein kinase"/>
    <property type="match status" value="2"/>
</dbReference>
<evidence type="ECO:0000256" key="11">
    <source>
        <dbReference type="ARBA" id="ARBA00023180"/>
    </source>
</evidence>
<dbReference type="PROSITE" id="PS00108">
    <property type="entry name" value="PROTEIN_KINASE_ST"/>
    <property type="match status" value="2"/>
</dbReference>
<evidence type="ECO:0000259" key="20">
    <source>
        <dbReference type="PROSITE" id="PS50927"/>
    </source>
</evidence>
<keyword evidence="16" id="KW-0472">Membrane</keyword>
<evidence type="ECO:0000256" key="9">
    <source>
        <dbReference type="ARBA" id="ARBA00022840"/>
    </source>
</evidence>
<comment type="subcellular location">
    <subcellularLocation>
        <location evidence="1">Cell membrane</location>
        <topology evidence="1">Single-pass type I membrane protein</topology>
    </subcellularLocation>
</comment>
<feature type="domain" description="Bulb-type lectin" evidence="20">
    <location>
        <begin position="872"/>
        <end position="993"/>
    </location>
</feature>
<feature type="binding site" evidence="15">
    <location>
        <position position="557"/>
    </location>
    <ligand>
        <name>ATP</name>
        <dbReference type="ChEBI" id="CHEBI:30616"/>
    </ligand>
</feature>
<dbReference type="CDD" id="cd01098">
    <property type="entry name" value="PAN_AP_plant"/>
    <property type="match status" value="2"/>
</dbReference>
<keyword evidence="7 15" id="KW-0547">Nucleotide-binding</keyword>
<evidence type="ECO:0000256" key="15">
    <source>
        <dbReference type="PROSITE-ProRule" id="PRU10141"/>
    </source>
</evidence>